<dbReference type="InterPro" id="IPR036388">
    <property type="entry name" value="WH-like_DNA-bd_sf"/>
</dbReference>
<feature type="domain" description="HTH gntR-type" evidence="4">
    <location>
        <begin position="9"/>
        <end position="79"/>
    </location>
</feature>
<dbReference type="InterPro" id="IPR036390">
    <property type="entry name" value="WH_DNA-bd_sf"/>
</dbReference>
<dbReference type="RefSeq" id="WP_208640944.1">
    <property type="nucleotide sequence ID" value="NZ_MUBM01000455.1"/>
</dbReference>
<comment type="caution">
    <text evidence="5">The sequence shown here is derived from an EMBL/GenBank/DDBJ whole genome shotgun (WGS) entry which is preliminary data.</text>
</comment>
<dbReference type="SMART" id="SM00345">
    <property type="entry name" value="HTH_GNTR"/>
    <property type="match status" value="1"/>
</dbReference>
<dbReference type="Gene3D" id="1.20.120.530">
    <property type="entry name" value="GntR ligand-binding domain-like"/>
    <property type="match status" value="1"/>
</dbReference>
<name>A0ABV1VV75_9ACTN</name>
<keyword evidence="1" id="KW-0805">Transcription regulation</keyword>
<dbReference type="SMART" id="SM00895">
    <property type="entry name" value="FCD"/>
    <property type="match status" value="1"/>
</dbReference>
<keyword evidence="3" id="KW-0804">Transcription</keyword>
<reference evidence="5 6" key="1">
    <citation type="submission" date="2024-06" db="EMBL/GenBank/DDBJ databases">
        <title>The Natural Products Discovery Center: Release of the First 8490 Sequenced Strains for Exploring Actinobacteria Biosynthetic Diversity.</title>
        <authorList>
            <person name="Kalkreuter E."/>
            <person name="Kautsar S.A."/>
            <person name="Yang D."/>
            <person name="Bader C.D."/>
            <person name="Teijaro C.N."/>
            <person name="Fluegel L."/>
            <person name="Davis C.M."/>
            <person name="Simpson J.R."/>
            <person name="Lauterbach L."/>
            <person name="Steele A.D."/>
            <person name="Gui C."/>
            <person name="Meng S."/>
            <person name="Li G."/>
            <person name="Viehrig K."/>
            <person name="Ye F."/>
            <person name="Su P."/>
            <person name="Kiefer A.F."/>
            <person name="Nichols A."/>
            <person name="Cepeda A.J."/>
            <person name="Yan W."/>
            <person name="Fan B."/>
            <person name="Jiang Y."/>
            <person name="Adhikari A."/>
            <person name="Zheng C.-J."/>
            <person name="Schuster L."/>
            <person name="Cowan T.M."/>
            <person name="Smanski M.J."/>
            <person name="Chevrette M.G."/>
            <person name="De Carvalho L.P.S."/>
            <person name="Shen B."/>
        </authorList>
    </citation>
    <scope>NUCLEOTIDE SEQUENCE [LARGE SCALE GENOMIC DNA]</scope>
    <source>
        <strain evidence="5 6">NPDC000634</strain>
    </source>
</reference>
<protein>
    <submittedName>
        <fullName evidence="5">FCD domain-containing protein</fullName>
    </submittedName>
</protein>
<dbReference type="InterPro" id="IPR008920">
    <property type="entry name" value="TF_FadR/GntR_C"/>
</dbReference>
<evidence type="ECO:0000313" key="6">
    <source>
        <dbReference type="Proteomes" id="UP001458415"/>
    </source>
</evidence>
<dbReference type="PRINTS" id="PR00035">
    <property type="entry name" value="HTHGNTR"/>
</dbReference>
<evidence type="ECO:0000259" key="4">
    <source>
        <dbReference type="PROSITE" id="PS50949"/>
    </source>
</evidence>
<proteinExistence type="predicted"/>
<dbReference type="PANTHER" id="PTHR43537">
    <property type="entry name" value="TRANSCRIPTIONAL REGULATOR, GNTR FAMILY"/>
    <property type="match status" value="1"/>
</dbReference>
<dbReference type="EMBL" id="JBEPCU010000012">
    <property type="protein sequence ID" value="MER6975834.1"/>
    <property type="molecule type" value="Genomic_DNA"/>
</dbReference>
<keyword evidence="2" id="KW-0238">DNA-binding</keyword>
<dbReference type="InterPro" id="IPR011711">
    <property type="entry name" value="GntR_C"/>
</dbReference>
<evidence type="ECO:0000256" key="3">
    <source>
        <dbReference type="ARBA" id="ARBA00023163"/>
    </source>
</evidence>
<sequence length="252" mass="27915">MVHNSSRPEKTAMITARRIVQDIDRMGLTTGDLLPPERDMLADYGVGRGTLREALRFLELQNVLSLKPGPGGGPMVEKPDASALANAILLLLQFDNAPFSQVMEARNGLEPLLARLAAERISDARLEELGASVDRMAGNIGDILTFHETNKEFHDLVAWAAGNSLFGFLIDALVGIFDGTVVGVDYNERRRRAVLKAHMKVLAALRQRDGDASEQAMRDHIGEYLAYIGKKFPDVMKRSLTWDVAWQGFRRS</sequence>
<evidence type="ECO:0000313" key="5">
    <source>
        <dbReference type="EMBL" id="MER6975834.1"/>
    </source>
</evidence>
<dbReference type="SUPFAM" id="SSF48008">
    <property type="entry name" value="GntR ligand-binding domain-like"/>
    <property type="match status" value="1"/>
</dbReference>
<accession>A0ABV1VV75</accession>
<dbReference type="InterPro" id="IPR000524">
    <property type="entry name" value="Tscrpt_reg_HTH_GntR"/>
</dbReference>
<organism evidence="5 6">
    <name type="scientific">Streptomyces carpinensis</name>
    <dbReference type="NCBI Taxonomy" id="66369"/>
    <lineage>
        <taxon>Bacteria</taxon>
        <taxon>Bacillati</taxon>
        <taxon>Actinomycetota</taxon>
        <taxon>Actinomycetes</taxon>
        <taxon>Kitasatosporales</taxon>
        <taxon>Streptomycetaceae</taxon>
        <taxon>Streptomyces</taxon>
    </lineage>
</organism>
<dbReference type="Proteomes" id="UP001458415">
    <property type="component" value="Unassembled WGS sequence"/>
</dbReference>
<dbReference type="PANTHER" id="PTHR43537:SF52">
    <property type="entry name" value="FATTY ACID METABOLISM REGULATOR PROTEIN"/>
    <property type="match status" value="1"/>
</dbReference>
<gene>
    <name evidence="5" type="ORF">ABT317_01930</name>
</gene>
<keyword evidence="6" id="KW-1185">Reference proteome</keyword>
<evidence type="ECO:0000256" key="1">
    <source>
        <dbReference type="ARBA" id="ARBA00023015"/>
    </source>
</evidence>
<dbReference type="Gene3D" id="1.10.10.10">
    <property type="entry name" value="Winged helix-like DNA-binding domain superfamily/Winged helix DNA-binding domain"/>
    <property type="match status" value="1"/>
</dbReference>
<dbReference type="SUPFAM" id="SSF46785">
    <property type="entry name" value="Winged helix' DNA-binding domain"/>
    <property type="match status" value="1"/>
</dbReference>
<evidence type="ECO:0000256" key="2">
    <source>
        <dbReference type="ARBA" id="ARBA00023125"/>
    </source>
</evidence>
<dbReference type="Pfam" id="PF07729">
    <property type="entry name" value="FCD"/>
    <property type="match status" value="1"/>
</dbReference>
<dbReference type="PROSITE" id="PS50949">
    <property type="entry name" value="HTH_GNTR"/>
    <property type="match status" value="1"/>
</dbReference>
<dbReference type="Pfam" id="PF00392">
    <property type="entry name" value="GntR"/>
    <property type="match status" value="1"/>
</dbReference>